<dbReference type="OrthoDB" id="119631at2"/>
<evidence type="ECO:0000313" key="3">
    <source>
        <dbReference type="EMBL" id="ABF40402.1"/>
    </source>
</evidence>
<dbReference type="EnsemblBacteria" id="ABF40402">
    <property type="protein sequence ID" value="ABF40402"/>
    <property type="gene ID" value="Acid345_1400"/>
</dbReference>
<keyword evidence="4" id="KW-1185">Reference proteome</keyword>
<dbReference type="AlphaFoldDB" id="Q1IRU8"/>
<dbReference type="RefSeq" id="WP_011522204.1">
    <property type="nucleotide sequence ID" value="NC_008009.1"/>
</dbReference>
<accession>Q1IRU8</accession>
<dbReference type="KEGG" id="aba:Acid345_1400"/>
<dbReference type="HOGENOM" id="CLU_1313957_0_0_0"/>
<feature type="transmembrane region" description="Helical" evidence="1">
    <location>
        <begin position="58"/>
        <end position="79"/>
    </location>
</feature>
<keyword evidence="1" id="KW-0472">Membrane</keyword>
<protein>
    <recommendedName>
        <fullName evidence="2">Membrane protein NfeD2 N-terminal transmembrane domain-containing protein</fullName>
    </recommendedName>
</protein>
<evidence type="ECO:0000256" key="1">
    <source>
        <dbReference type="SAM" id="Phobius"/>
    </source>
</evidence>
<feature type="domain" description="Membrane protein NfeD2 N-terminal transmembrane" evidence="2">
    <location>
        <begin position="3"/>
        <end position="112"/>
    </location>
</feature>
<keyword evidence="1" id="KW-0812">Transmembrane</keyword>
<dbReference type="InterPro" id="IPR012340">
    <property type="entry name" value="NA-bd_OB-fold"/>
</dbReference>
<dbReference type="STRING" id="204669.Acid345_1400"/>
<keyword evidence="1" id="KW-1133">Transmembrane helix</keyword>
<evidence type="ECO:0000259" key="2">
    <source>
        <dbReference type="Pfam" id="PF25842"/>
    </source>
</evidence>
<organism evidence="3 4">
    <name type="scientific">Koribacter versatilis (strain Ellin345)</name>
    <dbReference type="NCBI Taxonomy" id="204669"/>
    <lineage>
        <taxon>Bacteria</taxon>
        <taxon>Pseudomonadati</taxon>
        <taxon>Acidobacteriota</taxon>
        <taxon>Terriglobia</taxon>
        <taxon>Terriglobales</taxon>
        <taxon>Candidatus Korobacteraceae</taxon>
        <taxon>Candidatus Korobacter</taxon>
    </lineage>
</organism>
<evidence type="ECO:0000313" key="4">
    <source>
        <dbReference type="Proteomes" id="UP000002432"/>
    </source>
</evidence>
<feature type="transmembrane region" description="Helical" evidence="1">
    <location>
        <begin position="85"/>
        <end position="109"/>
    </location>
</feature>
<sequence length="204" mass="21566">MSWAAFYLVCFLVGLVMSVFAVVSGSVHMPHGHFHFGHGGFHAHGHAGGGGAKGGVSVFNFATLMAFLAWFGGAGYLLTVHEQTLGSWIVLLATVAGLLGGSLVFLFMAKVLMKDSGDLDPADYEKIGVLGQLSNPIREGGTGELVFVQEGVRQVCGARSETGEAIPKGTEVVVTKYESGIAYVRRWDELEASLTQSSQSQDGK</sequence>
<feature type="transmembrane region" description="Helical" evidence="1">
    <location>
        <begin position="6"/>
        <end position="27"/>
    </location>
</feature>
<dbReference type="eggNOG" id="COG1585">
    <property type="taxonomic scope" value="Bacteria"/>
</dbReference>
<proteinExistence type="predicted"/>
<dbReference type="Proteomes" id="UP000002432">
    <property type="component" value="Chromosome"/>
</dbReference>
<name>Q1IRU8_KORVE</name>
<dbReference type="Gene3D" id="2.40.50.140">
    <property type="entry name" value="Nucleic acid-binding proteins"/>
    <property type="match status" value="1"/>
</dbReference>
<dbReference type="EMBL" id="CP000360">
    <property type="protein sequence ID" value="ABF40402.1"/>
    <property type="molecule type" value="Genomic_DNA"/>
</dbReference>
<dbReference type="Pfam" id="PF25842">
    <property type="entry name" value="NfeD_TM"/>
    <property type="match status" value="1"/>
</dbReference>
<reference evidence="3 4" key="1">
    <citation type="journal article" date="2009" name="Appl. Environ. Microbiol.">
        <title>Three genomes from the phylum Acidobacteria provide insight into the lifestyles of these microorganisms in soils.</title>
        <authorList>
            <person name="Ward N.L."/>
            <person name="Challacombe J.F."/>
            <person name="Janssen P.H."/>
            <person name="Henrissat B."/>
            <person name="Coutinho P.M."/>
            <person name="Wu M."/>
            <person name="Xie G."/>
            <person name="Haft D.H."/>
            <person name="Sait M."/>
            <person name="Badger J."/>
            <person name="Barabote R.D."/>
            <person name="Bradley B."/>
            <person name="Brettin T.S."/>
            <person name="Brinkac L.M."/>
            <person name="Bruce D."/>
            <person name="Creasy T."/>
            <person name="Daugherty S.C."/>
            <person name="Davidsen T.M."/>
            <person name="DeBoy R.T."/>
            <person name="Detter J.C."/>
            <person name="Dodson R.J."/>
            <person name="Durkin A.S."/>
            <person name="Ganapathy A."/>
            <person name="Gwinn-Giglio M."/>
            <person name="Han C.S."/>
            <person name="Khouri H."/>
            <person name="Kiss H."/>
            <person name="Kothari S.P."/>
            <person name="Madupu R."/>
            <person name="Nelson K.E."/>
            <person name="Nelson W.C."/>
            <person name="Paulsen I."/>
            <person name="Penn K."/>
            <person name="Ren Q."/>
            <person name="Rosovitz M.J."/>
            <person name="Selengut J.D."/>
            <person name="Shrivastava S."/>
            <person name="Sullivan S.A."/>
            <person name="Tapia R."/>
            <person name="Thompson L.S."/>
            <person name="Watkins K.L."/>
            <person name="Yang Q."/>
            <person name="Yu C."/>
            <person name="Zafar N."/>
            <person name="Zhou L."/>
            <person name="Kuske C.R."/>
        </authorList>
    </citation>
    <scope>NUCLEOTIDE SEQUENCE [LARGE SCALE GENOMIC DNA]</scope>
    <source>
        <strain evidence="3 4">Ellin345</strain>
    </source>
</reference>
<dbReference type="InterPro" id="IPR058653">
    <property type="entry name" value="NfeD2_TM"/>
</dbReference>
<gene>
    <name evidence="3" type="ordered locus">Acid345_1400</name>
</gene>